<dbReference type="InterPro" id="IPR036895">
    <property type="entry name" value="Uracil-DNA_glycosylase-like_sf"/>
</dbReference>
<keyword evidence="3" id="KW-1185">Reference proteome</keyword>
<dbReference type="Gene3D" id="3.40.470.10">
    <property type="entry name" value="Uracil-DNA glycosylase-like domain"/>
    <property type="match status" value="1"/>
</dbReference>
<dbReference type="Proteomes" id="UP001321486">
    <property type="component" value="Plasmid pNBRC108728a"/>
</dbReference>
<accession>A0ABN6Y602</accession>
<reference evidence="3" key="1">
    <citation type="journal article" date="2019" name="Int. J. Syst. Evol. Microbiol.">
        <title>The Global Catalogue of Microorganisms (GCM) 10K type strain sequencing project: providing services to taxonomists for standard genome sequencing and annotation.</title>
        <authorList>
            <consortium name="The Broad Institute Genomics Platform"/>
            <consortium name="The Broad Institute Genome Sequencing Center for Infectious Disease"/>
            <person name="Wu L."/>
            <person name="Ma J."/>
        </authorList>
    </citation>
    <scope>NUCLEOTIDE SEQUENCE [LARGE SCALE GENOMIC DNA]</scope>
    <source>
        <strain evidence="3">NBRC 108728</strain>
    </source>
</reference>
<geneLocation type="plasmid" evidence="2 3">
    <name>pNBRC108728a</name>
</geneLocation>
<proteinExistence type="predicted"/>
<protein>
    <recommendedName>
        <fullName evidence="4">Uracil-DNA glycosylase</fullName>
    </recommendedName>
</protein>
<organism evidence="2 3">
    <name type="scientific">Frondihabitans sucicola</name>
    <dbReference type="NCBI Taxonomy" id="1268041"/>
    <lineage>
        <taxon>Bacteria</taxon>
        <taxon>Bacillati</taxon>
        <taxon>Actinomycetota</taxon>
        <taxon>Actinomycetes</taxon>
        <taxon>Micrococcales</taxon>
        <taxon>Microbacteriaceae</taxon>
        <taxon>Frondihabitans</taxon>
    </lineage>
</organism>
<dbReference type="CDD" id="cd10035">
    <property type="entry name" value="UDG_like"/>
    <property type="match status" value="1"/>
</dbReference>
<dbReference type="EMBL" id="AP027733">
    <property type="protein sequence ID" value="BDZ52777.1"/>
    <property type="molecule type" value="Genomic_DNA"/>
</dbReference>
<feature type="region of interest" description="Disordered" evidence="1">
    <location>
        <begin position="77"/>
        <end position="97"/>
    </location>
</feature>
<dbReference type="RefSeq" id="WP_286347061.1">
    <property type="nucleotide sequence ID" value="NZ_AP027733.1"/>
</dbReference>
<evidence type="ECO:0008006" key="4">
    <source>
        <dbReference type="Google" id="ProtNLM"/>
    </source>
</evidence>
<evidence type="ECO:0000256" key="1">
    <source>
        <dbReference type="SAM" id="MobiDB-lite"/>
    </source>
</evidence>
<gene>
    <name evidence="2" type="ORF">GCM10025867_50180</name>
</gene>
<sequence>MFMSPPAAMADPEVRAEREAMKETSVAYRPLAEYERLLTERRLAAWKDGDFPVRVPSFDPADAGADAKVLILLESPGPMTSTEREGRRQGSGFISPDNDDFTARNTWSARHETRLDEGIALQWNIVPWLLAVGVQTPTSDEVRQGALELRRLLEYLPRLEVIVACGKPAQDALTRFIEPAYEGKYSYLRTWHPGQRAMAVRGRREELVAVFGRAARLVGA</sequence>
<keyword evidence="2" id="KW-0614">Plasmid</keyword>
<evidence type="ECO:0000313" key="3">
    <source>
        <dbReference type="Proteomes" id="UP001321486"/>
    </source>
</evidence>
<evidence type="ECO:0000313" key="2">
    <source>
        <dbReference type="EMBL" id="BDZ52777.1"/>
    </source>
</evidence>
<name>A0ABN6Y602_9MICO</name>
<dbReference type="SUPFAM" id="SSF52141">
    <property type="entry name" value="Uracil-DNA glycosylase-like"/>
    <property type="match status" value="1"/>
</dbReference>